<reference evidence="2 3" key="2">
    <citation type="journal article" date="1995" name="Virology">
        <title>Analysis of 43 kb of the Chlorella virus PBCV-1 330-kb genome: map positions 45 to 88.</title>
        <authorList>
            <person name="Li Y."/>
            <person name="Lu Z."/>
            <person name="Burbank D.E."/>
            <person name="Kutish G.F."/>
            <person name="Rock D.L."/>
            <person name="Van Etten J.L."/>
        </authorList>
    </citation>
    <scope>NUCLEOTIDE SEQUENCE [LARGE SCALE GENOMIC DNA]</scope>
</reference>
<dbReference type="EMBL" id="JF411744">
    <property type="protein sequence ID" value="AAC96619.2"/>
    <property type="molecule type" value="Genomic_DNA"/>
</dbReference>
<proteinExistence type="predicted"/>
<feature type="transmembrane region" description="Helical" evidence="1">
    <location>
        <begin position="79"/>
        <end position="98"/>
    </location>
</feature>
<evidence type="ECO:0000256" key="1">
    <source>
        <dbReference type="SAM" id="Phobius"/>
    </source>
</evidence>
<sequence>MSVLIPNSVASSLNVSNVTVVERVCRGAKTMRFKAVFLNFFKYAPYTTLVFLTESALVNNDARRKLYSSVETRSFIRSIFSRMISILIALSSVKYILFPLGEYVSVTNPGMTISFVSRSSRVSIIFCNLSENGHFNPFIIT</sequence>
<keyword evidence="1" id="KW-0812">Transmembrane</keyword>
<accession>A0AA97PYG1</accession>
<reference evidence="2 3" key="4">
    <citation type="journal article" date="1996" name="Virology">
        <title>Analysis of 76 kb of the chlorella virus PBCV-1 330-kb genome: map positions 182 to 258.</title>
        <authorList>
            <person name="Kutish G.F."/>
            <person name="Li Y."/>
            <person name="Lu Z."/>
            <person name="Furuta M."/>
            <person name="Rock D.L."/>
            <person name="Van Etten J.L."/>
        </authorList>
    </citation>
    <scope>NUCLEOTIDE SEQUENCE [LARGE SCALE GENOMIC DNA]</scope>
</reference>
<name>A0AA97PYG1_PBCV1</name>
<gene>
    <name evidence="2" type="primary">a251aL</name>
</gene>
<keyword evidence="1" id="KW-1133">Transmembrane helix</keyword>
<evidence type="ECO:0000313" key="2">
    <source>
        <dbReference type="EMBL" id="AAC96619.2"/>
    </source>
</evidence>
<reference evidence="2 3" key="6">
    <citation type="journal article" date="1999" name="Virology">
        <title>Chlorella virus PBCV-1 encodes a functional homospermidine synthase.</title>
        <authorList>
            <person name="Kaiser A."/>
            <person name="Vollmert M."/>
            <person name="Tholl D."/>
            <person name="Graves M.V."/>
            <person name="Gurnon J.R."/>
            <person name="Xing W."/>
            <person name="Lisec A.D."/>
            <person name="Nickerson K.W."/>
            <person name="Van Etten J.L."/>
        </authorList>
    </citation>
    <scope>NUCLEOTIDE SEQUENCE [LARGE SCALE GENOMIC DNA]</scope>
</reference>
<reference evidence="2 3" key="3">
    <citation type="journal article" date="1996" name="Virology">
        <title>Analysis of 94 kb of the chlorella virus PBCV-1 330-kb genome: map positions 88 to 182.</title>
        <authorList>
            <person name="Lu Z."/>
            <person name="Li Y."/>
            <person name="Que Q."/>
            <person name="Kutish G.F."/>
            <person name="Rock D.L."/>
            <person name="Van Etten J.L."/>
        </authorList>
    </citation>
    <scope>NUCLEOTIDE SEQUENCE [LARGE SCALE GENOMIC DNA]</scope>
</reference>
<reference evidence="2 3" key="1">
    <citation type="journal article" date="1995" name="Virology">
        <title>Analysis of 45 kb of DNA located at the left end of the chlorella virus PBCV-1 genome.</title>
        <authorList>
            <person name="Lu Z."/>
            <person name="Li Y."/>
            <person name="Zhang Y."/>
            <person name="Kutish G.F."/>
            <person name="Rock D.L."/>
            <person name="Van Etten J.L."/>
        </authorList>
    </citation>
    <scope>NUCLEOTIDE SEQUENCE [LARGE SCALE GENOMIC DNA]</scope>
</reference>
<organism evidence="2 3">
    <name type="scientific">Paramecium bursaria Chlorella virus 1</name>
    <name type="common">PBCV-1</name>
    <dbReference type="NCBI Taxonomy" id="10506"/>
    <lineage>
        <taxon>Viruses</taxon>
        <taxon>Varidnaviria</taxon>
        <taxon>Bamfordvirae</taxon>
        <taxon>Nucleocytoviricota</taxon>
        <taxon>Megaviricetes</taxon>
        <taxon>Algavirales</taxon>
        <taxon>Phycodnaviridae</taxon>
        <taxon>Chlorovirus</taxon>
        <taxon>Chlorovirus vanettense</taxon>
    </lineage>
</organism>
<evidence type="ECO:0000313" key="3">
    <source>
        <dbReference type="Proteomes" id="UP000000862"/>
    </source>
</evidence>
<reference evidence="2 3" key="7">
    <citation type="journal article" date="2000" name="Virology">
        <title>Characterization of a beta-1,3-glucanase encoded by chlorella virus PBCV-1.</title>
        <authorList>
            <person name="Sun L."/>
            <person name="Gurnon J.R."/>
            <person name="Adams B.J."/>
            <person name="Graves M.V."/>
            <person name="Van Etten J.L."/>
        </authorList>
    </citation>
    <scope>NUCLEOTIDE SEQUENCE [LARGE SCALE GENOMIC DNA]</scope>
</reference>
<keyword evidence="3" id="KW-1185">Reference proteome</keyword>
<protein>
    <submittedName>
        <fullName evidence="2">Uncharacterized protein</fullName>
    </submittedName>
</protein>
<reference evidence="2 3" key="5">
    <citation type="journal article" date="1997" name="Virology">
        <title>Analysis of 74 kb of DNA located at the right end of the 330-kb chlorella virus PBCV-1 genome.</title>
        <authorList>
            <person name="Li Y."/>
            <person name="Lu Z."/>
            <person name="Sun L."/>
            <person name="Ropp S."/>
            <person name="Kutish G.F."/>
            <person name="Rock D.L."/>
            <person name="Van Etten J.L."/>
        </authorList>
    </citation>
    <scope>NUCLEOTIDE SEQUENCE [LARGE SCALE GENOMIC DNA]</scope>
</reference>
<feature type="transmembrane region" description="Helical" evidence="1">
    <location>
        <begin position="40"/>
        <end position="58"/>
    </location>
</feature>
<dbReference type="KEGG" id="vg:918436"/>
<dbReference type="RefSeq" id="NP_048600.2">
    <property type="nucleotide sequence ID" value="NC_000852.5"/>
</dbReference>
<keyword evidence="1" id="KW-0472">Membrane</keyword>
<organismHost>
    <name type="scientific">Chlorella</name>
    <dbReference type="NCBI Taxonomy" id="3071"/>
</organismHost>
<reference evidence="2 3" key="8">
    <citation type="journal article" date="2010" name="J. Virol.">
        <title>Microarray analysis of Paramecium bursaria chlorella virus 1 transcription.</title>
        <authorList>
            <person name="Yanai-Balser G.M."/>
            <person name="Duncan G.A."/>
            <person name="Eudy J.D."/>
            <person name="Wang D."/>
            <person name="Li X."/>
            <person name="Agarkova I.V."/>
            <person name="Dunigan D.D."/>
            <person name="Van Etten J.L."/>
        </authorList>
    </citation>
    <scope>NUCLEOTIDE SEQUENCE [LARGE SCALE GENOMIC DNA]</scope>
</reference>
<dbReference type="GeneID" id="918436"/>
<dbReference type="Proteomes" id="UP000000862">
    <property type="component" value="Segment"/>
</dbReference>